<dbReference type="InterPro" id="IPR007015">
    <property type="entry name" value="DNA_pol_V/MYBBP1A"/>
</dbReference>
<dbReference type="PANTHER" id="PTHR13213">
    <property type="entry name" value="MYB-BINDING PROTEIN 1A FAMILY MEMBER"/>
    <property type="match status" value="1"/>
</dbReference>
<dbReference type="OrthoDB" id="342531at2759"/>
<keyword evidence="5" id="KW-1185">Reference proteome</keyword>
<name>A0A6P3W047_CLUHA</name>
<dbReference type="Pfam" id="PF04931">
    <property type="entry name" value="DNA_pol_phi"/>
    <property type="match status" value="1"/>
</dbReference>
<dbReference type="GO" id="GO:0003714">
    <property type="term" value="F:transcription corepressor activity"/>
    <property type="evidence" value="ECO:0007669"/>
    <property type="project" value="TreeGrafter"/>
</dbReference>
<dbReference type="PANTHER" id="PTHR13213:SF2">
    <property type="entry name" value="MYB-BINDING PROTEIN 1A"/>
    <property type="match status" value="1"/>
</dbReference>
<evidence type="ECO:0000256" key="4">
    <source>
        <dbReference type="SAM" id="MobiDB-lite"/>
    </source>
</evidence>
<sequence length="1322" mass="149455">MAVTVHEDMEGVEKEPEKELVRPKMTGGNKGVLKQNREFLDFFWDIAKPDRDIRLKAIEGLIEYLKKTEKPDELKYSLKRLVDGLSHAREDARTGHSLALAQLLSVFEDIQLQSILDQIKEKNSLQALQKKQIRNVAFGNFFGVLAISQSTRLSKEPQVLLECVRLLQRISQFSEHLRDLPRKTMVDLLSETSQEVFEEVLLGALKSDLTSALSTPEHLELLLVAMQKFPEVLKPQKLKKLLGSATVITQENIPKLVDVLKTAARSVKKERHLPTVAVDLLEVSLREDSFDLFWNEIILNGLMKDQPGPSHYMCFRLLGGALPLLSVPQLRQALSGEVMRHYGEHVVVAQQPDRFKIAPEMDVYVKEFLQGCDDPDKQLAVMVGFNQLTNQGYPVIPSFWKVVECLQPAALERYVDWLKGMFLRPQLENCLDFTTRRQKENQGASGKSDEPVLRMRKWILPRLTSIVENHQVKKEEDLVMDIARFIFFHAFFTAKKSTPDIPETENMPSVALDEKTRAGVFSCFFGLLQHLNHLPVQGESSDDVAPKKQLHGVTADGSTWLFCLIQYADMLLSQTGYVQCVKPFTAEQKGAWDSMMKSVETLQKKAKKSQTPEISAFQLLFLLVGINIFKSPEESVELIQDIQSCMEKVNAKKSKRKKKKADAEEEEEPHWVEVLVEILLSLLSQPSRLIRQVCKTVFGRICPHVTQGAITAILDVLDPSKATEDSALVVTDENKAMKRKNESDEDEDDDDDEETDKKKQKVKAEGDEEKEEEESDSSDDDDDEEDDNNDNEEVDQNFRLELMKVLQGQNAPATEADKSDDDELDDDAMMKLDGNIASLFAEQKKRIQAKKDEREKLRKEKVLIRDFKIKVLDLVEVFLDKQSANPLVLGMIEPLLIVVESGMSSDKEQQEIDFLRKAADIFKNTLCRGKQYCKNVDDRKAELHDLLERLLTRAQKLSDSAVALYYFSAALYLVKVLRGVPAEGVTKQEAVESQSKTMGNLDVERVTGLFRQALESFMTRRNSPLTGAMFIDLFNRLPIFSSNLLDMLVEYITGGLREHQQGQACAIVLRGLQSRDIQQLLAGPRWTELCQKTVEKVTESLGQGLEMKNKIIQEKIIKALELSLFLIKNIRTQKLEVSLEPIQKALESMNEKHDFHKSGQMEDIYWSVMKLFGVQKPKIVKTKKAEEKPITEQTPEAEAKKKKGFLPETKIRKNRNKPVVVEEKNAAKQPSKPTAPPAAATGGEGEPGKNKRKRKRKNRKRKHTGGGGGGEVASDQSAAKKAKTVNESPAEKPKIVDQSPAKKDQTEPKGDKKKKGKKGAAE</sequence>
<dbReference type="GO" id="GO:0003723">
    <property type="term" value="F:RNA binding"/>
    <property type="evidence" value="ECO:0007669"/>
    <property type="project" value="TreeGrafter"/>
</dbReference>
<dbReference type="CTD" id="10514"/>
<evidence type="ECO:0000313" key="6">
    <source>
        <dbReference type="RefSeq" id="XP_012686052.2"/>
    </source>
</evidence>
<dbReference type="SUPFAM" id="SSF48371">
    <property type="entry name" value="ARM repeat"/>
    <property type="match status" value="2"/>
</dbReference>
<evidence type="ECO:0000313" key="5">
    <source>
        <dbReference type="Proteomes" id="UP000515152"/>
    </source>
</evidence>
<feature type="region of interest" description="Disordered" evidence="4">
    <location>
        <begin position="727"/>
        <end position="791"/>
    </location>
</feature>
<feature type="compositionally biased region" description="Basic residues" evidence="4">
    <location>
        <begin position="1250"/>
        <end position="1264"/>
    </location>
</feature>
<feature type="compositionally biased region" description="Acidic residues" evidence="4">
    <location>
        <begin position="743"/>
        <end position="754"/>
    </location>
</feature>
<comment type="similarity">
    <text evidence="2">Belongs to the MYBBP1A family.</text>
</comment>
<dbReference type="InterPro" id="IPR016024">
    <property type="entry name" value="ARM-type_fold"/>
</dbReference>
<protein>
    <submittedName>
        <fullName evidence="6">Myb-binding protein 1A-like protein</fullName>
    </submittedName>
</protein>
<feature type="compositionally biased region" description="Basic and acidic residues" evidence="4">
    <location>
        <begin position="1"/>
        <end position="22"/>
    </location>
</feature>
<evidence type="ECO:0000256" key="1">
    <source>
        <dbReference type="ARBA" id="ARBA00004123"/>
    </source>
</evidence>
<evidence type="ECO:0000256" key="2">
    <source>
        <dbReference type="ARBA" id="ARBA00006809"/>
    </source>
</evidence>
<keyword evidence="3" id="KW-0539">Nucleus</keyword>
<feature type="compositionally biased region" description="Basic and acidic residues" evidence="4">
    <location>
        <begin position="732"/>
        <end position="742"/>
    </location>
</feature>
<feature type="region of interest" description="Disordered" evidence="4">
    <location>
        <begin position="1"/>
        <end position="26"/>
    </location>
</feature>
<dbReference type="Proteomes" id="UP000515152">
    <property type="component" value="Chromosome 7"/>
</dbReference>
<gene>
    <name evidence="6" type="primary">mybbp1a</name>
</gene>
<feature type="region of interest" description="Disordered" evidence="4">
    <location>
        <begin position="1181"/>
        <end position="1322"/>
    </location>
</feature>
<reference evidence="6" key="1">
    <citation type="submission" date="2025-08" db="UniProtKB">
        <authorList>
            <consortium name="RefSeq"/>
        </authorList>
    </citation>
    <scope>IDENTIFICATION</scope>
</reference>
<organism evidence="5 6">
    <name type="scientific">Clupea harengus</name>
    <name type="common">Atlantic herring</name>
    <dbReference type="NCBI Taxonomy" id="7950"/>
    <lineage>
        <taxon>Eukaryota</taxon>
        <taxon>Metazoa</taxon>
        <taxon>Chordata</taxon>
        <taxon>Craniata</taxon>
        <taxon>Vertebrata</taxon>
        <taxon>Euteleostomi</taxon>
        <taxon>Actinopterygii</taxon>
        <taxon>Neopterygii</taxon>
        <taxon>Teleostei</taxon>
        <taxon>Clupei</taxon>
        <taxon>Clupeiformes</taxon>
        <taxon>Clupeoidei</taxon>
        <taxon>Clupeidae</taxon>
        <taxon>Clupea</taxon>
    </lineage>
</organism>
<dbReference type="KEGG" id="char:105902917"/>
<proteinExistence type="inferred from homology"/>
<dbReference type="GO" id="GO:0043565">
    <property type="term" value="F:sequence-specific DNA binding"/>
    <property type="evidence" value="ECO:0007669"/>
    <property type="project" value="TreeGrafter"/>
</dbReference>
<evidence type="ECO:0000256" key="3">
    <source>
        <dbReference type="ARBA" id="ARBA00023242"/>
    </source>
</evidence>
<dbReference type="GeneID" id="105902917"/>
<dbReference type="GO" id="GO:0005730">
    <property type="term" value="C:nucleolus"/>
    <property type="evidence" value="ECO:0007669"/>
    <property type="project" value="InterPro"/>
</dbReference>
<feature type="compositionally biased region" description="Basic and acidic residues" evidence="4">
    <location>
        <begin position="1289"/>
        <end position="1310"/>
    </location>
</feature>
<comment type="subcellular location">
    <subcellularLocation>
        <location evidence="1">Nucleus</location>
    </subcellularLocation>
</comment>
<feature type="compositionally biased region" description="Acidic residues" evidence="4">
    <location>
        <begin position="766"/>
        <end position="791"/>
    </location>
</feature>
<dbReference type="RefSeq" id="XP_012686052.2">
    <property type="nucleotide sequence ID" value="XM_012830598.3"/>
</dbReference>
<accession>A0A6P3W047</accession>
<feature type="compositionally biased region" description="Basic residues" evidence="4">
    <location>
        <begin position="1311"/>
        <end position="1322"/>
    </location>
</feature>